<accession>A0ABW0QPE2</accession>
<evidence type="ECO:0000313" key="2">
    <source>
        <dbReference type="EMBL" id="MFC5526343.1"/>
    </source>
</evidence>
<sequence>METTTISSPSITGELAAGINYFFAVLPDDRTRAEIAGVAERFRKSHRVSGSPVGIDGLHLSVCPVGKPERLRQPLETALLTAAATVRAAGFAVTLESAMRLSAKDGQFPFALCVDGSTTASALELRKAIATAQLQVGLRVSGVSSFMPHVTLQHGHLIDAIEESITPIHWQVSEFVLIRSFFGQSRNEVIGRWPLAQQPVPVAYDMLEEMANMPDLPAYPSDEE</sequence>
<protein>
    <submittedName>
        <fullName evidence="2">2'-5' RNA ligase family protein</fullName>
    </submittedName>
</protein>
<evidence type="ECO:0000256" key="1">
    <source>
        <dbReference type="ARBA" id="ARBA00022801"/>
    </source>
</evidence>
<comment type="caution">
    <text evidence="2">The sequence shown here is derived from an EMBL/GenBank/DDBJ whole genome shotgun (WGS) entry which is preliminary data.</text>
</comment>
<dbReference type="InterPro" id="IPR009097">
    <property type="entry name" value="Cyclic_Pdiesterase"/>
</dbReference>
<organism evidence="2 3">
    <name type="scientific">Rhodanobacter ginsengisoli</name>
    <dbReference type="NCBI Taxonomy" id="418646"/>
    <lineage>
        <taxon>Bacteria</taxon>
        <taxon>Pseudomonadati</taxon>
        <taxon>Pseudomonadota</taxon>
        <taxon>Gammaproteobacteria</taxon>
        <taxon>Lysobacterales</taxon>
        <taxon>Rhodanobacteraceae</taxon>
        <taxon>Rhodanobacter</taxon>
    </lineage>
</organism>
<dbReference type="EMBL" id="JBHSNF010000002">
    <property type="protein sequence ID" value="MFC5526343.1"/>
    <property type="molecule type" value="Genomic_DNA"/>
</dbReference>
<gene>
    <name evidence="2" type="ORF">ACFPPA_11425</name>
</gene>
<dbReference type="Pfam" id="PF13563">
    <property type="entry name" value="2_5_RNA_ligase2"/>
    <property type="match status" value="1"/>
</dbReference>
<keyword evidence="3" id="KW-1185">Reference proteome</keyword>
<dbReference type="InterPro" id="IPR004175">
    <property type="entry name" value="RNA_CPDase"/>
</dbReference>
<dbReference type="Gene3D" id="3.90.1140.10">
    <property type="entry name" value="Cyclic phosphodiesterase"/>
    <property type="match status" value="1"/>
</dbReference>
<dbReference type="GO" id="GO:0016874">
    <property type="term" value="F:ligase activity"/>
    <property type="evidence" value="ECO:0007669"/>
    <property type="project" value="UniProtKB-KW"/>
</dbReference>
<reference evidence="3" key="1">
    <citation type="journal article" date="2019" name="Int. J. Syst. Evol. Microbiol.">
        <title>The Global Catalogue of Microorganisms (GCM) 10K type strain sequencing project: providing services to taxonomists for standard genome sequencing and annotation.</title>
        <authorList>
            <consortium name="The Broad Institute Genomics Platform"/>
            <consortium name="The Broad Institute Genome Sequencing Center for Infectious Disease"/>
            <person name="Wu L."/>
            <person name="Ma J."/>
        </authorList>
    </citation>
    <scope>NUCLEOTIDE SEQUENCE [LARGE SCALE GENOMIC DNA]</scope>
    <source>
        <strain evidence="3">CGMCC 1.16619</strain>
    </source>
</reference>
<proteinExistence type="predicted"/>
<evidence type="ECO:0000313" key="3">
    <source>
        <dbReference type="Proteomes" id="UP001596114"/>
    </source>
</evidence>
<name>A0ABW0QPE2_9GAMM</name>
<dbReference type="SUPFAM" id="SSF55144">
    <property type="entry name" value="LigT-like"/>
    <property type="match status" value="1"/>
</dbReference>
<dbReference type="RefSeq" id="WP_377319929.1">
    <property type="nucleotide sequence ID" value="NZ_JBHSNF010000002.1"/>
</dbReference>
<keyword evidence="2" id="KW-0436">Ligase</keyword>
<dbReference type="PANTHER" id="PTHR35561">
    <property type="entry name" value="RNA 2',3'-CYCLIC PHOSPHODIESTERASE"/>
    <property type="match status" value="1"/>
</dbReference>
<dbReference type="Proteomes" id="UP001596114">
    <property type="component" value="Unassembled WGS sequence"/>
</dbReference>
<keyword evidence="1" id="KW-0378">Hydrolase</keyword>
<dbReference type="PANTHER" id="PTHR35561:SF1">
    <property type="entry name" value="RNA 2',3'-CYCLIC PHOSPHODIESTERASE"/>
    <property type="match status" value="1"/>
</dbReference>